<keyword evidence="5" id="KW-0143">Chaperone</keyword>
<comment type="similarity">
    <text evidence="2">Belongs to the FKBP-type PPIase family. Tig subfamily.</text>
</comment>
<dbReference type="GO" id="GO:0043335">
    <property type="term" value="P:protein unfolding"/>
    <property type="evidence" value="ECO:0007669"/>
    <property type="project" value="TreeGrafter"/>
</dbReference>
<dbReference type="EMBL" id="JANAVB010042617">
    <property type="protein sequence ID" value="KAJ6794017.1"/>
    <property type="molecule type" value="Genomic_DNA"/>
</dbReference>
<dbReference type="Pfam" id="PF05697">
    <property type="entry name" value="Trigger_N"/>
    <property type="match status" value="1"/>
</dbReference>
<dbReference type="Gene3D" id="3.30.70.1050">
    <property type="entry name" value="Trigger factor ribosome-binding domain"/>
    <property type="match status" value="1"/>
</dbReference>
<evidence type="ECO:0000313" key="9">
    <source>
        <dbReference type="EMBL" id="KAJ6794017.1"/>
    </source>
</evidence>
<reference evidence="9" key="1">
    <citation type="journal article" date="2023" name="GigaByte">
        <title>Genome assembly of the bearded iris, Iris pallida Lam.</title>
        <authorList>
            <person name="Bruccoleri R.E."/>
            <person name="Oakeley E.J."/>
            <person name="Faust A.M.E."/>
            <person name="Altorfer M."/>
            <person name="Dessus-Babus S."/>
            <person name="Burckhardt D."/>
            <person name="Oertli M."/>
            <person name="Naumann U."/>
            <person name="Petersen F."/>
            <person name="Wong J."/>
        </authorList>
    </citation>
    <scope>NUCLEOTIDE SEQUENCE</scope>
    <source>
        <strain evidence="9">GSM-AAB239-AS_SAM_17_03QT</strain>
    </source>
</reference>
<dbReference type="PANTHER" id="PTHR30560">
    <property type="entry name" value="TRIGGER FACTOR CHAPERONE AND PEPTIDYL-PROLYL CIS/TRANS ISOMERASE"/>
    <property type="match status" value="1"/>
</dbReference>
<evidence type="ECO:0000256" key="1">
    <source>
        <dbReference type="ARBA" id="ARBA00000971"/>
    </source>
</evidence>
<dbReference type="Proteomes" id="UP001140949">
    <property type="component" value="Unassembled WGS sequence"/>
</dbReference>
<evidence type="ECO:0000256" key="7">
    <source>
        <dbReference type="ARBA" id="ARBA00024849"/>
    </source>
</evidence>
<evidence type="ECO:0000256" key="4">
    <source>
        <dbReference type="ARBA" id="ARBA00023110"/>
    </source>
</evidence>
<dbReference type="InterPro" id="IPR008881">
    <property type="entry name" value="Trigger_fac_ribosome-bd_bac"/>
</dbReference>
<dbReference type="PANTHER" id="PTHR30560:SF5">
    <property type="entry name" value="OS09G0515400 PROTEIN"/>
    <property type="match status" value="1"/>
</dbReference>
<dbReference type="EC" id="5.2.1.8" evidence="3"/>
<dbReference type="GO" id="GO:0003755">
    <property type="term" value="F:peptidyl-prolyl cis-trans isomerase activity"/>
    <property type="evidence" value="ECO:0007669"/>
    <property type="project" value="UniProtKB-KW"/>
</dbReference>
<evidence type="ECO:0000259" key="8">
    <source>
        <dbReference type="Pfam" id="PF05697"/>
    </source>
</evidence>
<accession>A0AAX6DQD8</accession>
<dbReference type="GO" id="GO:0015031">
    <property type="term" value="P:protein transport"/>
    <property type="evidence" value="ECO:0007669"/>
    <property type="project" value="InterPro"/>
</dbReference>
<dbReference type="GO" id="GO:0043022">
    <property type="term" value="F:ribosome binding"/>
    <property type="evidence" value="ECO:0007669"/>
    <property type="project" value="TreeGrafter"/>
</dbReference>
<dbReference type="AlphaFoldDB" id="A0AAX6DQD8"/>
<sequence length="209" mass="23179">MEVVAVRNLLVDLIPKISNQKQRIDLSTQVPCSLRTVFNTGIRNLSQVHQTRSSHRTSTVACLASPGLQERTLDKSPLKGFTVSAKTSRDGEIKMKVDVTGAKTQVIFDDVFSKLVDDAQPIPGFRRVKGGKTPDIPKDILLHILGPSKVNMQSIKKIINSTVAEYVQKKGLKVTKELRVEQSFEELEAAFVPGKDFSFDATVHHIMLN</sequence>
<dbReference type="SUPFAM" id="SSF102735">
    <property type="entry name" value="Trigger factor ribosome-binding domain"/>
    <property type="match status" value="1"/>
</dbReference>
<evidence type="ECO:0000256" key="2">
    <source>
        <dbReference type="ARBA" id="ARBA00005464"/>
    </source>
</evidence>
<comment type="function">
    <text evidence="7">Involved in protein export. Acts as a chaperone by maintaining the newly synthesized protein in an open conformation. Functions as a peptidyl-prolyl cis-trans isomerase.</text>
</comment>
<evidence type="ECO:0000256" key="5">
    <source>
        <dbReference type="ARBA" id="ARBA00023186"/>
    </source>
</evidence>
<dbReference type="FunFam" id="3.30.70.1050:FF:000004">
    <property type="entry name" value="Trigger factor"/>
    <property type="match status" value="1"/>
</dbReference>
<evidence type="ECO:0000313" key="10">
    <source>
        <dbReference type="Proteomes" id="UP001140949"/>
    </source>
</evidence>
<gene>
    <name evidence="9" type="ORF">M6B38_233580</name>
</gene>
<comment type="catalytic activity">
    <reaction evidence="1">
        <text>[protein]-peptidylproline (omega=180) = [protein]-peptidylproline (omega=0)</text>
        <dbReference type="Rhea" id="RHEA:16237"/>
        <dbReference type="Rhea" id="RHEA-COMP:10747"/>
        <dbReference type="Rhea" id="RHEA-COMP:10748"/>
        <dbReference type="ChEBI" id="CHEBI:83833"/>
        <dbReference type="ChEBI" id="CHEBI:83834"/>
        <dbReference type="EC" id="5.2.1.8"/>
    </reaction>
</comment>
<organism evidence="9 10">
    <name type="scientific">Iris pallida</name>
    <name type="common">Sweet iris</name>
    <dbReference type="NCBI Taxonomy" id="29817"/>
    <lineage>
        <taxon>Eukaryota</taxon>
        <taxon>Viridiplantae</taxon>
        <taxon>Streptophyta</taxon>
        <taxon>Embryophyta</taxon>
        <taxon>Tracheophyta</taxon>
        <taxon>Spermatophyta</taxon>
        <taxon>Magnoliopsida</taxon>
        <taxon>Liliopsida</taxon>
        <taxon>Asparagales</taxon>
        <taxon>Iridaceae</taxon>
        <taxon>Iridoideae</taxon>
        <taxon>Irideae</taxon>
        <taxon>Iris</taxon>
    </lineage>
</organism>
<evidence type="ECO:0000256" key="3">
    <source>
        <dbReference type="ARBA" id="ARBA00013194"/>
    </source>
</evidence>
<reference evidence="9" key="2">
    <citation type="submission" date="2023-04" db="EMBL/GenBank/DDBJ databases">
        <authorList>
            <person name="Bruccoleri R.E."/>
            <person name="Oakeley E.J."/>
            <person name="Faust A.-M."/>
            <person name="Dessus-Babus S."/>
            <person name="Altorfer M."/>
            <person name="Burckhardt D."/>
            <person name="Oertli M."/>
            <person name="Naumann U."/>
            <person name="Petersen F."/>
            <person name="Wong J."/>
        </authorList>
    </citation>
    <scope>NUCLEOTIDE SEQUENCE</scope>
    <source>
        <strain evidence="9">GSM-AAB239-AS_SAM_17_03QT</strain>
        <tissue evidence="9">Leaf</tissue>
    </source>
</reference>
<evidence type="ECO:0000256" key="6">
    <source>
        <dbReference type="ARBA" id="ARBA00023235"/>
    </source>
</evidence>
<dbReference type="InterPro" id="IPR036611">
    <property type="entry name" value="Trigger_fac_ribosome-bd_sf"/>
</dbReference>
<dbReference type="GO" id="GO:0051083">
    <property type="term" value="P:'de novo' cotranslational protein folding"/>
    <property type="evidence" value="ECO:0007669"/>
    <property type="project" value="TreeGrafter"/>
</dbReference>
<keyword evidence="4" id="KW-0697">Rotamase</keyword>
<keyword evidence="6" id="KW-0413">Isomerase</keyword>
<dbReference type="InterPro" id="IPR005215">
    <property type="entry name" value="Trig_fac"/>
</dbReference>
<keyword evidence="10" id="KW-1185">Reference proteome</keyword>
<name>A0AAX6DQD8_IRIPA</name>
<proteinExistence type="inferred from homology"/>
<comment type="caution">
    <text evidence="9">The sequence shown here is derived from an EMBL/GenBank/DDBJ whole genome shotgun (WGS) entry which is preliminary data.</text>
</comment>
<dbReference type="GO" id="GO:0044183">
    <property type="term" value="F:protein folding chaperone"/>
    <property type="evidence" value="ECO:0007669"/>
    <property type="project" value="TreeGrafter"/>
</dbReference>
<feature type="domain" description="Trigger factor ribosome-binding bacterial" evidence="8">
    <location>
        <begin position="84"/>
        <end position="204"/>
    </location>
</feature>
<protein>
    <recommendedName>
        <fullName evidence="3">peptidylprolyl isomerase</fullName>
        <ecNumber evidence="3">5.2.1.8</ecNumber>
    </recommendedName>
</protein>